<dbReference type="EC" id="2.1.1.152" evidence="6"/>
<dbReference type="PANTHER" id="PTHR43467:SF1">
    <property type="entry name" value="PRECORRIN-6A SYNTHASE [DEACETYLATING]"/>
    <property type="match status" value="1"/>
</dbReference>
<name>A0ABT9PSY9_9HYPH</name>
<protein>
    <recommendedName>
        <fullName evidence="6">Precorrin-6A synthase [deacetylating]</fullName>
        <ecNumber evidence="6">2.1.1.152</ecNumber>
    </recommendedName>
</protein>
<feature type="domain" description="Tetrapyrrole methylase" evidence="7">
    <location>
        <begin position="4"/>
        <end position="220"/>
    </location>
</feature>
<comment type="caution">
    <text evidence="8">The sequence shown here is derived from an EMBL/GenBank/DDBJ whole genome shotgun (WGS) entry which is preliminary data.</text>
</comment>
<dbReference type="InterPro" id="IPR000878">
    <property type="entry name" value="4pyrrol_Mease"/>
</dbReference>
<dbReference type="InterPro" id="IPR035996">
    <property type="entry name" value="4pyrrol_Methylase_sf"/>
</dbReference>
<proteinExistence type="predicted"/>
<keyword evidence="3 6" id="KW-0489">Methyltransferase</keyword>
<comment type="function">
    <text evidence="6">Catalyzes the methylation of C-1 in precorrin-5 and the subsequent extrusion of acetic acid from the resulting intermediate to form cobalt-precorrin-6A.</text>
</comment>
<dbReference type="Proteomes" id="UP001241472">
    <property type="component" value="Unassembled WGS sequence"/>
</dbReference>
<sequence>MRKIRVIGIGAGNPEHVTIQAVNALKTCDVLLVPTKGAEKEFLANLRREICDRFITERQPRYVHFAVPPRKSDGEYQRSVAEWHAAIAKIYEDLLLQQVGEDETVGLLVWGDPMLFDSTLRILEHVQANARVAFDYDVIAGITSLQALCASHRIPLNRIGKPVEITTGRRLSEGWPAQVDDIAVMLDGIRAYETVDTTDVTIHWGAYLGTPMEIGLSGRLADIGPEISKVRAEARAKHGWIMDTYILRRPIDEVDEDQ</sequence>
<evidence type="ECO:0000256" key="1">
    <source>
        <dbReference type="ARBA" id="ARBA00004953"/>
    </source>
</evidence>
<accession>A0ABT9PSY9</accession>
<dbReference type="PANTHER" id="PTHR43467">
    <property type="entry name" value="COBALT-PRECORRIN-2 C(20)-METHYLTRANSFERASE"/>
    <property type="match status" value="1"/>
</dbReference>
<dbReference type="GO" id="GO:0032259">
    <property type="term" value="P:methylation"/>
    <property type="evidence" value="ECO:0007669"/>
    <property type="project" value="UniProtKB-KW"/>
</dbReference>
<dbReference type="GO" id="GO:0043819">
    <property type="term" value="F:precorrin-6A synthase (deacetylating) activity"/>
    <property type="evidence" value="ECO:0007669"/>
    <property type="project" value="UniProtKB-EC"/>
</dbReference>
<dbReference type="Pfam" id="PF00590">
    <property type="entry name" value="TP_methylase"/>
    <property type="match status" value="1"/>
</dbReference>
<evidence type="ECO:0000313" key="8">
    <source>
        <dbReference type="EMBL" id="MDP9837258.1"/>
    </source>
</evidence>
<keyword evidence="9" id="KW-1185">Reference proteome</keyword>
<keyword evidence="5 6" id="KW-0949">S-adenosyl-L-methionine</keyword>
<reference evidence="8 9" key="1">
    <citation type="submission" date="2023-07" db="EMBL/GenBank/DDBJ databases">
        <title>Sorghum-associated microbial communities from plants grown in Nebraska, USA.</title>
        <authorList>
            <person name="Schachtman D."/>
        </authorList>
    </citation>
    <scope>NUCLEOTIDE SEQUENCE [LARGE SCALE GENOMIC DNA]</scope>
    <source>
        <strain evidence="8 9">DS1307</strain>
    </source>
</reference>
<keyword evidence="2" id="KW-0169">Cobalamin biosynthesis</keyword>
<evidence type="ECO:0000256" key="5">
    <source>
        <dbReference type="ARBA" id="ARBA00022691"/>
    </source>
</evidence>
<evidence type="ECO:0000256" key="4">
    <source>
        <dbReference type="ARBA" id="ARBA00022679"/>
    </source>
</evidence>
<dbReference type="InterPro" id="IPR012797">
    <property type="entry name" value="CobF"/>
</dbReference>
<dbReference type="CDD" id="cd11643">
    <property type="entry name" value="Precorrin-6A-synthase"/>
    <property type="match status" value="1"/>
</dbReference>
<dbReference type="EMBL" id="JAUSRF010000005">
    <property type="protein sequence ID" value="MDP9837258.1"/>
    <property type="molecule type" value="Genomic_DNA"/>
</dbReference>
<dbReference type="PIRSF" id="PIRSF036525">
    <property type="entry name" value="CobF"/>
    <property type="match status" value="1"/>
</dbReference>
<gene>
    <name evidence="8" type="ORF">J2T09_002010</name>
</gene>
<dbReference type="RefSeq" id="WP_306833798.1">
    <property type="nucleotide sequence ID" value="NZ_JAUSRF010000005.1"/>
</dbReference>
<dbReference type="Gene3D" id="3.30.950.10">
    <property type="entry name" value="Methyltransferase, Cobalt-precorrin-4 Transmethylase, Domain 2"/>
    <property type="match status" value="1"/>
</dbReference>
<dbReference type="SUPFAM" id="SSF53790">
    <property type="entry name" value="Tetrapyrrole methylase"/>
    <property type="match status" value="1"/>
</dbReference>
<evidence type="ECO:0000313" key="9">
    <source>
        <dbReference type="Proteomes" id="UP001241472"/>
    </source>
</evidence>
<dbReference type="InterPro" id="IPR014777">
    <property type="entry name" value="4pyrrole_Mease_sub1"/>
</dbReference>
<organism evidence="8 9">
    <name type="scientific">Neorhizobium huautlense</name>
    <dbReference type="NCBI Taxonomy" id="67774"/>
    <lineage>
        <taxon>Bacteria</taxon>
        <taxon>Pseudomonadati</taxon>
        <taxon>Pseudomonadota</taxon>
        <taxon>Alphaproteobacteria</taxon>
        <taxon>Hyphomicrobiales</taxon>
        <taxon>Rhizobiaceae</taxon>
        <taxon>Rhizobium/Agrobacterium group</taxon>
        <taxon>Neorhizobium</taxon>
    </lineage>
</organism>
<evidence type="ECO:0000256" key="6">
    <source>
        <dbReference type="PIRNR" id="PIRNR036525"/>
    </source>
</evidence>
<keyword evidence="4 6" id="KW-0808">Transferase</keyword>
<dbReference type="Gene3D" id="3.40.1010.10">
    <property type="entry name" value="Cobalt-precorrin-4 Transmethylase, Domain 1"/>
    <property type="match status" value="1"/>
</dbReference>
<dbReference type="InterPro" id="IPR014776">
    <property type="entry name" value="4pyrrole_Mease_sub2"/>
</dbReference>
<comment type="catalytic activity">
    <reaction evidence="6">
        <text>precorrin-5 + S-adenosyl-L-methionine + H2O = precorrin-6A + acetate + S-adenosyl-L-homocysteine + 2 H(+)</text>
        <dbReference type="Rhea" id="RHEA:18261"/>
        <dbReference type="ChEBI" id="CHEBI:15377"/>
        <dbReference type="ChEBI" id="CHEBI:15378"/>
        <dbReference type="ChEBI" id="CHEBI:30089"/>
        <dbReference type="ChEBI" id="CHEBI:57856"/>
        <dbReference type="ChEBI" id="CHEBI:59789"/>
        <dbReference type="ChEBI" id="CHEBI:77871"/>
        <dbReference type="ChEBI" id="CHEBI:77872"/>
        <dbReference type="EC" id="2.1.1.152"/>
    </reaction>
</comment>
<evidence type="ECO:0000259" key="7">
    <source>
        <dbReference type="Pfam" id="PF00590"/>
    </source>
</evidence>
<evidence type="ECO:0000256" key="3">
    <source>
        <dbReference type="ARBA" id="ARBA00022603"/>
    </source>
</evidence>
<dbReference type="NCBIfam" id="TIGR02434">
    <property type="entry name" value="CobF"/>
    <property type="match status" value="1"/>
</dbReference>
<evidence type="ECO:0000256" key="2">
    <source>
        <dbReference type="ARBA" id="ARBA00022573"/>
    </source>
</evidence>
<comment type="pathway">
    <text evidence="1">Cofactor biosynthesis; adenosylcobalamin biosynthesis.</text>
</comment>